<dbReference type="InterPro" id="IPR000980">
    <property type="entry name" value="SH2"/>
</dbReference>
<dbReference type="PANTHER" id="PTHR24418">
    <property type="entry name" value="TYROSINE-PROTEIN KINASE"/>
    <property type="match status" value="1"/>
</dbReference>
<comment type="similarity">
    <text evidence="11">Belongs to the protein kinase superfamily. Tyr protein kinase family.</text>
</comment>
<dbReference type="AlphaFoldDB" id="A0A7R9H3Z8"/>
<evidence type="ECO:0000256" key="8">
    <source>
        <dbReference type="ARBA" id="ARBA00023137"/>
    </source>
</evidence>
<dbReference type="PROSITE" id="PS50011">
    <property type="entry name" value="PROTEIN_KINASE_DOM"/>
    <property type="match status" value="1"/>
</dbReference>
<comment type="catalytic activity">
    <reaction evidence="11">
        <text>L-tyrosyl-[protein] + ATP = O-phospho-L-tyrosyl-[protein] + ADP + H(+)</text>
        <dbReference type="Rhea" id="RHEA:10596"/>
        <dbReference type="Rhea" id="RHEA-COMP:10136"/>
        <dbReference type="Rhea" id="RHEA-COMP:20101"/>
        <dbReference type="ChEBI" id="CHEBI:15378"/>
        <dbReference type="ChEBI" id="CHEBI:30616"/>
        <dbReference type="ChEBI" id="CHEBI:46858"/>
        <dbReference type="ChEBI" id="CHEBI:61978"/>
        <dbReference type="ChEBI" id="CHEBI:456216"/>
        <dbReference type="EC" id="2.7.10.2"/>
    </reaction>
</comment>
<reference evidence="14" key="1">
    <citation type="submission" date="2020-11" db="EMBL/GenBank/DDBJ databases">
        <authorList>
            <person name="Tran Van P."/>
        </authorList>
    </citation>
    <scope>NUCLEOTIDE SEQUENCE</scope>
</reference>
<dbReference type="CDD" id="cd09937">
    <property type="entry name" value="SH2_csk_like"/>
    <property type="match status" value="1"/>
</dbReference>
<dbReference type="GO" id="GO:0005524">
    <property type="term" value="F:ATP binding"/>
    <property type="evidence" value="ECO:0007669"/>
    <property type="project" value="UniProtKB-UniRule"/>
</dbReference>
<dbReference type="SUPFAM" id="SSF55550">
    <property type="entry name" value="SH2 domain"/>
    <property type="match status" value="1"/>
</dbReference>
<evidence type="ECO:0000256" key="2">
    <source>
        <dbReference type="ARBA" id="ARBA00022490"/>
    </source>
</evidence>
<evidence type="ECO:0000256" key="5">
    <source>
        <dbReference type="ARBA" id="ARBA00022777"/>
    </source>
</evidence>
<evidence type="ECO:0000256" key="9">
    <source>
        <dbReference type="PROSITE-ProRule" id="PRU00191"/>
    </source>
</evidence>
<dbReference type="SMART" id="SM00252">
    <property type="entry name" value="SH2"/>
    <property type="match status" value="1"/>
</dbReference>
<dbReference type="PRINTS" id="PR00401">
    <property type="entry name" value="SH2DOMAIN"/>
</dbReference>
<dbReference type="FunFam" id="3.30.505.10:FF:000023">
    <property type="entry name" value="Tyrosine-protein kinase"/>
    <property type="match status" value="1"/>
</dbReference>
<dbReference type="InterPro" id="IPR000719">
    <property type="entry name" value="Prot_kinase_dom"/>
</dbReference>
<evidence type="ECO:0000256" key="7">
    <source>
        <dbReference type="ARBA" id="ARBA00022999"/>
    </source>
</evidence>
<dbReference type="EMBL" id="OD002388">
    <property type="protein sequence ID" value="CAD7405065.1"/>
    <property type="molecule type" value="Genomic_DNA"/>
</dbReference>
<sequence>MLGKARLTSRQACTPLWMCAKAFPRVLDAAPVVRPPLRFNHTALVTGQSQPSPPGALEMREGYAQLPWDCCVSTPDNCMENSSDEPKSAQFYIDTGELSQRLQPVAIVGPYQDTGGGWILPSKPQPLHNNTNNIMDNNKLSPTFAQRRAEVKLNAMPWFHGKISRDQAEQLLSPKEDGLFLVRESTNFPGDYTLCVCYQGKVEHYRVKYKDHQLTIDDEEFFENLAQLVEHYEQDADGLCTQLVKSLPKKGKQDFCVDTKAFEKAGWVIPENELELRESIGKGEFGDVMLGILRGEKVAVKMLKDSSEAAQKFLAEATLMT</sequence>
<evidence type="ECO:0000256" key="3">
    <source>
        <dbReference type="ARBA" id="ARBA00022679"/>
    </source>
</evidence>
<dbReference type="InterPro" id="IPR036860">
    <property type="entry name" value="SH2_dom_sf"/>
</dbReference>
<dbReference type="PROSITE" id="PS00107">
    <property type="entry name" value="PROTEIN_KINASE_ATP"/>
    <property type="match status" value="1"/>
</dbReference>
<dbReference type="InterPro" id="IPR050198">
    <property type="entry name" value="Non-receptor_tyrosine_kinases"/>
</dbReference>
<feature type="binding site" evidence="10">
    <location>
        <position position="301"/>
    </location>
    <ligand>
        <name>ATP</name>
        <dbReference type="ChEBI" id="CHEBI:30616"/>
    </ligand>
</feature>
<keyword evidence="2" id="KW-0963">Cytoplasm</keyword>
<evidence type="ECO:0000256" key="4">
    <source>
        <dbReference type="ARBA" id="ARBA00022741"/>
    </source>
</evidence>
<keyword evidence="7 9" id="KW-0727">SH2 domain</keyword>
<dbReference type="InterPro" id="IPR035027">
    <property type="entry name" value="Csk-like_SH2"/>
</dbReference>
<dbReference type="GO" id="GO:0005737">
    <property type="term" value="C:cytoplasm"/>
    <property type="evidence" value="ECO:0007669"/>
    <property type="project" value="UniProtKB-SubCell"/>
</dbReference>
<feature type="domain" description="SH2" evidence="12">
    <location>
        <begin position="158"/>
        <end position="247"/>
    </location>
</feature>
<accession>A0A7R9H3Z8</accession>
<dbReference type="GO" id="GO:0004715">
    <property type="term" value="F:non-membrane spanning protein tyrosine kinase activity"/>
    <property type="evidence" value="ECO:0007669"/>
    <property type="project" value="UniProtKB-EC"/>
</dbReference>
<keyword evidence="8 11" id="KW-0829">Tyrosine-protein kinase</keyword>
<dbReference type="Gene3D" id="3.30.200.20">
    <property type="entry name" value="Phosphorylase Kinase, domain 1"/>
    <property type="match status" value="1"/>
</dbReference>
<name>A0A7R9H3Z8_TIMPO</name>
<comment type="subcellular location">
    <subcellularLocation>
        <location evidence="1">Cytoplasm</location>
    </subcellularLocation>
</comment>
<keyword evidence="3 11" id="KW-0808">Transferase</keyword>
<evidence type="ECO:0000256" key="6">
    <source>
        <dbReference type="ARBA" id="ARBA00022840"/>
    </source>
</evidence>
<dbReference type="InterPro" id="IPR017441">
    <property type="entry name" value="Protein_kinase_ATP_BS"/>
</dbReference>
<evidence type="ECO:0000256" key="11">
    <source>
        <dbReference type="RuleBase" id="RU362096"/>
    </source>
</evidence>
<evidence type="ECO:0000259" key="13">
    <source>
        <dbReference type="PROSITE" id="PS50011"/>
    </source>
</evidence>
<organism evidence="14">
    <name type="scientific">Timema poppense</name>
    <name type="common">Walking stick</name>
    <dbReference type="NCBI Taxonomy" id="170557"/>
    <lineage>
        <taxon>Eukaryota</taxon>
        <taxon>Metazoa</taxon>
        <taxon>Ecdysozoa</taxon>
        <taxon>Arthropoda</taxon>
        <taxon>Hexapoda</taxon>
        <taxon>Insecta</taxon>
        <taxon>Pterygota</taxon>
        <taxon>Neoptera</taxon>
        <taxon>Polyneoptera</taxon>
        <taxon>Phasmatodea</taxon>
        <taxon>Timematodea</taxon>
        <taxon>Timematoidea</taxon>
        <taxon>Timematidae</taxon>
        <taxon>Timema</taxon>
    </lineage>
</organism>
<evidence type="ECO:0000256" key="10">
    <source>
        <dbReference type="PROSITE-ProRule" id="PRU10141"/>
    </source>
</evidence>
<evidence type="ECO:0000313" key="14">
    <source>
        <dbReference type="EMBL" id="CAD7405065.1"/>
    </source>
</evidence>
<protein>
    <recommendedName>
        <fullName evidence="11">Tyrosine-protein kinase</fullName>
        <ecNumber evidence="11">2.7.10.2</ecNumber>
    </recommendedName>
</protein>
<keyword evidence="5 11" id="KW-0418">Kinase</keyword>
<dbReference type="Gene3D" id="3.30.505.10">
    <property type="entry name" value="SH2 domain"/>
    <property type="match status" value="1"/>
</dbReference>
<keyword evidence="6 10" id="KW-0067">ATP-binding</keyword>
<evidence type="ECO:0000259" key="12">
    <source>
        <dbReference type="PROSITE" id="PS50001"/>
    </source>
</evidence>
<evidence type="ECO:0000256" key="1">
    <source>
        <dbReference type="ARBA" id="ARBA00004496"/>
    </source>
</evidence>
<dbReference type="GO" id="GO:0002009">
    <property type="term" value="P:morphogenesis of an epithelium"/>
    <property type="evidence" value="ECO:0007669"/>
    <property type="project" value="UniProtKB-ARBA"/>
</dbReference>
<keyword evidence="4 10" id="KW-0547">Nucleotide-binding</keyword>
<dbReference type="Pfam" id="PF00017">
    <property type="entry name" value="SH2"/>
    <property type="match status" value="1"/>
</dbReference>
<dbReference type="InterPro" id="IPR001245">
    <property type="entry name" value="Ser-Thr/Tyr_kinase_cat_dom"/>
</dbReference>
<feature type="domain" description="Protein kinase" evidence="13">
    <location>
        <begin position="274"/>
        <end position="321"/>
    </location>
</feature>
<dbReference type="EC" id="2.7.10.2" evidence="11"/>
<gene>
    <name evidence="14" type="ORF">TPSB3V08_LOCUS4797</name>
</gene>
<dbReference type="PROSITE" id="PS50001">
    <property type="entry name" value="SH2"/>
    <property type="match status" value="1"/>
</dbReference>
<dbReference type="Pfam" id="PF07714">
    <property type="entry name" value="PK_Tyr_Ser-Thr"/>
    <property type="match status" value="1"/>
</dbReference>
<proteinExistence type="inferred from homology"/>